<accession>C0HI91</accession>
<sequence length="66" mass="7579">MATWCSASTNNLKGNSLYFLGHLVAGHRNLCIYDIQEQSMEIVQVHDQEDMEIVRTPPYWINVPPC</sequence>
<dbReference type="EMBL" id="BT062047">
    <property type="protein sequence ID" value="ACN26744.1"/>
    <property type="molecule type" value="mRNA"/>
</dbReference>
<organism evidence="1">
    <name type="scientific">Zea mays</name>
    <name type="common">Maize</name>
    <dbReference type="NCBI Taxonomy" id="4577"/>
    <lineage>
        <taxon>Eukaryota</taxon>
        <taxon>Viridiplantae</taxon>
        <taxon>Streptophyta</taxon>
        <taxon>Embryophyta</taxon>
        <taxon>Tracheophyta</taxon>
        <taxon>Spermatophyta</taxon>
        <taxon>Magnoliopsida</taxon>
        <taxon>Liliopsida</taxon>
        <taxon>Poales</taxon>
        <taxon>Poaceae</taxon>
        <taxon>PACMAD clade</taxon>
        <taxon>Panicoideae</taxon>
        <taxon>Andropogonodae</taxon>
        <taxon>Andropogoneae</taxon>
        <taxon>Tripsacinae</taxon>
        <taxon>Zea</taxon>
    </lineage>
</organism>
<evidence type="ECO:0008006" key="2">
    <source>
        <dbReference type="Google" id="ProtNLM"/>
    </source>
</evidence>
<name>C0HI91_MAIZE</name>
<protein>
    <recommendedName>
        <fullName evidence="2">DUF295 domain-containing protein</fullName>
    </recommendedName>
</protein>
<proteinExistence type="evidence at transcript level"/>
<dbReference type="AlphaFoldDB" id="C0HI91"/>
<evidence type="ECO:0000313" key="1">
    <source>
        <dbReference type="EMBL" id="ACN26744.1"/>
    </source>
</evidence>
<reference evidence="1" key="1">
    <citation type="journal article" date="2009" name="PLoS Genet.">
        <title>Sequencing, mapping, and analysis of 27,455 maize full-length cDNAs.</title>
        <authorList>
            <person name="Soderlund C."/>
            <person name="Descour A."/>
            <person name="Kudrna D."/>
            <person name="Bomhoff M."/>
            <person name="Boyd L."/>
            <person name="Currie J."/>
            <person name="Angelova A."/>
            <person name="Collura K."/>
            <person name="Wissotski M."/>
            <person name="Ashley E."/>
            <person name="Morrow D."/>
            <person name="Fernandes J."/>
            <person name="Walbot V."/>
            <person name="Yu Y."/>
        </authorList>
    </citation>
    <scope>NUCLEOTIDE SEQUENCE</scope>
    <source>
        <strain evidence="1">B73</strain>
    </source>
</reference>